<evidence type="ECO:0000256" key="1">
    <source>
        <dbReference type="ARBA" id="ARBA00000868"/>
    </source>
</evidence>
<evidence type="ECO:0000256" key="6">
    <source>
        <dbReference type="ARBA" id="ARBA00011893"/>
    </source>
</evidence>
<dbReference type="STRING" id="1073574.GOARA_064_00850"/>
<evidence type="ECO:0000313" key="14">
    <source>
        <dbReference type="Proteomes" id="UP000035088"/>
    </source>
</evidence>
<dbReference type="GO" id="GO:0016208">
    <property type="term" value="F:AMP binding"/>
    <property type="evidence" value="ECO:0007669"/>
    <property type="project" value="TreeGrafter"/>
</dbReference>
<keyword evidence="9 11" id="KW-0808">Transferase</keyword>
<keyword evidence="7 11" id="KW-0963">Cytoplasm</keyword>
<dbReference type="FunFam" id="3.40.50.2020:FF:000021">
    <property type="entry name" value="Adenine phosphoribosyltransferase"/>
    <property type="match status" value="1"/>
</dbReference>
<comment type="subcellular location">
    <subcellularLocation>
        <location evidence="3 11">Cytoplasm</location>
    </subcellularLocation>
</comment>
<evidence type="ECO:0000256" key="7">
    <source>
        <dbReference type="ARBA" id="ARBA00022490"/>
    </source>
</evidence>
<gene>
    <name evidence="11 13" type="primary">apt</name>
    <name evidence="13" type="ORF">GOARA_064_00850</name>
</gene>
<reference evidence="13 14" key="1">
    <citation type="submission" date="2011-11" db="EMBL/GenBank/DDBJ databases">
        <title>Whole genome shotgun sequence of Gordonia araii NBRC 100433.</title>
        <authorList>
            <person name="Yoshida Y."/>
            <person name="Hosoyama A."/>
            <person name="Tsuchikane K."/>
            <person name="Katsumata H."/>
            <person name="Yamazaki S."/>
            <person name="Fujita N."/>
        </authorList>
    </citation>
    <scope>NUCLEOTIDE SEQUENCE [LARGE SCALE GENOMIC DNA]</scope>
    <source>
        <strain evidence="13 14">NBRC 100433</strain>
    </source>
</reference>
<evidence type="ECO:0000256" key="4">
    <source>
        <dbReference type="ARBA" id="ARBA00004659"/>
    </source>
</evidence>
<dbReference type="RefSeq" id="WP_007323158.1">
    <property type="nucleotide sequence ID" value="NZ_BAEE01000064.1"/>
</dbReference>
<dbReference type="PANTHER" id="PTHR32315">
    <property type="entry name" value="ADENINE PHOSPHORIBOSYLTRANSFERASE"/>
    <property type="match status" value="1"/>
</dbReference>
<dbReference type="NCBIfam" id="NF002634">
    <property type="entry name" value="PRK02304.1-3"/>
    <property type="match status" value="1"/>
</dbReference>
<comment type="function">
    <text evidence="2 11">Catalyzes a salvage reaction resulting in the formation of AMP, that is energically less costly than de novo synthesis.</text>
</comment>
<evidence type="ECO:0000313" key="13">
    <source>
        <dbReference type="EMBL" id="GAB11083.1"/>
    </source>
</evidence>
<keyword evidence="10 11" id="KW-0660">Purine salvage</keyword>
<keyword evidence="14" id="KW-1185">Reference proteome</keyword>
<dbReference type="SUPFAM" id="SSF53271">
    <property type="entry name" value="PRTase-like"/>
    <property type="match status" value="1"/>
</dbReference>
<dbReference type="InterPro" id="IPR000836">
    <property type="entry name" value="PRTase_dom"/>
</dbReference>
<comment type="caution">
    <text evidence="13">The sequence shown here is derived from an EMBL/GenBank/DDBJ whole genome shotgun (WGS) entry which is preliminary data.</text>
</comment>
<comment type="catalytic activity">
    <reaction evidence="1 11">
        <text>AMP + diphosphate = 5-phospho-alpha-D-ribose 1-diphosphate + adenine</text>
        <dbReference type="Rhea" id="RHEA:16609"/>
        <dbReference type="ChEBI" id="CHEBI:16708"/>
        <dbReference type="ChEBI" id="CHEBI:33019"/>
        <dbReference type="ChEBI" id="CHEBI:58017"/>
        <dbReference type="ChEBI" id="CHEBI:456215"/>
        <dbReference type="EC" id="2.4.2.7"/>
    </reaction>
</comment>
<evidence type="ECO:0000259" key="12">
    <source>
        <dbReference type="Pfam" id="PF00156"/>
    </source>
</evidence>
<dbReference type="PANTHER" id="PTHR32315:SF3">
    <property type="entry name" value="ADENINE PHOSPHORIBOSYLTRANSFERASE"/>
    <property type="match status" value="1"/>
</dbReference>
<dbReference type="EMBL" id="BAEE01000064">
    <property type="protein sequence ID" value="GAB11083.1"/>
    <property type="molecule type" value="Genomic_DNA"/>
</dbReference>
<dbReference type="GO" id="GO:0002055">
    <property type="term" value="F:adenine binding"/>
    <property type="evidence" value="ECO:0007669"/>
    <property type="project" value="TreeGrafter"/>
</dbReference>
<evidence type="ECO:0000256" key="8">
    <source>
        <dbReference type="ARBA" id="ARBA00022676"/>
    </source>
</evidence>
<evidence type="ECO:0000256" key="3">
    <source>
        <dbReference type="ARBA" id="ARBA00004496"/>
    </source>
</evidence>
<dbReference type="NCBIfam" id="NF002636">
    <property type="entry name" value="PRK02304.1-5"/>
    <property type="match status" value="1"/>
</dbReference>
<dbReference type="AlphaFoldDB" id="G7H5F8"/>
<dbReference type="Proteomes" id="UP000035088">
    <property type="component" value="Unassembled WGS sequence"/>
</dbReference>
<dbReference type="InterPro" id="IPR005764">
    <property type="entry name" value="Ade_phspho_trans"/>
</dbReference>
<dbReference type="GO" id="GO:0006168">
    <property type="term" value="P:adenine salvage"/>
    <property type="evidence" value="ECO:0007669"/>
    <property type="project" value="InterPro"/>
</dbReference>
<dbReference type="InterPro" id="IPR029057">
    <property type="entry name" value="PRTase-like"/>
</dbReference>
<comment type="pathway">
    <text evidence="4 11">Purine metabolism; AMP biosynthesis via salvage pathway; AMP from adenine: step 1/1.</text>
</comment>
<protein>
    <recommendedName>
        <fullName evidence="6 11">Adenine phosphoribosyltransferase</fullName>
        <shortName evidence="11">APRT</shortName>
        <ecNumber evidence="6 11">2.4.2.7</ecNumber>
    </recommendedName>
</protein>
<dbReference type="Gene3D" id="3.40.50.2020">
    <property type="match status" value="1"/>
</dbReference>
<dbReference type="CDD" id="cd06223">
    <property type="entry name" value="PRTases_typeI"/>
    <property type="match status" value="1"/>
</dbReference>
<evidence type="ECO:0000256" key="10">
    <source>
        <dbReference type="ARBA" id="ARBA00022726"/>
    </source>
</evidence>
<feature type="domain" description="Phosphoribosyltransferase" evidence="12">
    <location>
        <begin position="49"/>
        <end position="165"/>
    </location>
</feature>
<evidence type="ECO:0000256" key="2">
    <source>
        <dbReference type="ARBA" id="ARBA00003968"/>
    </source>
</evidence>
<dbReference type="HAMAP" id="MF_00004">
    <property type="entry name" value="Aden_phosphoribosyltr"/>
    <property type="match status" value="1"/>
</dbReference>
<name>G7H5F8_9ACTN</name>
<dbReference type="GO" id="GO:0044209">
    <property type="term" value="P:AMP salvage"/>
    <property type="evidence" value="ECO:0007669"/>
    <property type="project" value="UniProtKB-UniRule"/>
</dbReference>
<dbReference type="UniPathway" id="UPA00588">
    <property type="reaction ID" value="UER00646"/>
</dbReference>
<evidence type="ECO:0000256" key="9">
    <source>
        <dbReference type="ARBA" id="ARBA00022679"/>
    </source>
</evidence>
<dbReference type="Pfam" id="PF00156">
    <property type="entry name" value="Pribosyltran"/>
    <property type="match status" value="1"/>
</dbReference>
<dbReference type="OrthoDB" id="9803963at2"/>
<keyword evidence="8 11" id="KW-0328">Glycosyltransferase</keyword>
<dbReference type="GO" id="GO:0005737">
    <property type="term" value="C:cytoplasm"/>
    <property type="evidence" value="ECO:0007669"/>
    <property type="project" value="UniProtKB-SubCell"/>
</dbReference>
<dbReference type="InterPro" id="IPR050054">
    <property type="entry name" value="UPRTase/APRTase"/>
</dbReference>
<evidence type="ECO:0000256" key="11">
    <source>
        <dbReference type="HAMAP-Rule" id="MF_00004"/>
    </source>
</evidence>
<dbReference type="GO" id="GO:0006166">
    <property type="term" value="P:purine ribonucleoside salvage"/>
    <property type="evidence" value="ECO:0007669"/>
    <property type="project" value="UniProtKB-KW"/>
</dbReference>
<comment type="subunit">
    <text evidence="11">Homodimer.</text>
</comment>
<proteinExistence type="inferred from homology"/>
<dbReference type="GO" id="GO:0003999">
    <property type="term" value="F:adenine phosphoribosyltransferase activity"/>
    <property type="evidence" value="ECO:0007669"/>
    <property type="project" value="UniProtKB-UniRule"/>
</dbReference>
<accession>G7H5F8</accession>
<evidence type="ECO:0000256" key="5">
    <source>
        <dbReference type="ARBA" id="ARBA00008391"/>
    </source>
</evidence>
<dbReference type="EC" id="2.4.2.7" evidence="6 11"/>
<sequence length="192" mass="19102">MTPVERSEGDQALVEEARAAIAALTRSVPDFPTRGVVFKDLTPVLADATAFAAVIAALSADAAGVDVVAGIDARGFLLGGAVAHRLGVGVVAVRKQGKLPPPVLSRSYELEYGTSALEIPAEALELSGKRVLVVDDVLATGGTIGAAAALLSQAGASVAAVAVVLELSALGGRGFLSDASPAPIPVRALATG</sequence>
<organism evidence="13 14">
    <name type="scientific">Gordonia araii NBRC 100433</name>
    <dbReference type="NCBI Taxonomy" id="1073574"/>
    <lineage>
        <taxon>Bacteria</taxon>
        <taxon>Bacillati</taxon>
        <taxon>Actinomycetota</taxon>
        <taxon>Actinomycetes</taxon>
        <taxon>Mycobacteriales</taxon>
        <taxon>Gordoniaceae</taxon>
        <taxon>Gordonia</taxon>
    </lineage>
</organism>
<comment type="similarity">
    <text evidence="5 11">Belongs to the purine/pyrimidine phosphoribosyltransferase family.</text>
</comment>